<dbReference type="GO" id="GO:0000976">
    <property type="term" value="F:transcription cis-regulatory region binding"/>
    <property type="evidence" value="ECO:0007669"/>
    <property type="project" value="TreeGrafter"/>
</dbReference>
<dbReference type="PANTHER" id="PTHR34701">
    <property type="entry name" value="TRANSCRIPTIONAL REGULATOR MRAZ"/>
    <property type="match status" value="1"/>
</dbReference>
<dbReference type="CDD" id="cd16320">
    <property type="entry name" value="MraZ_N"/>
    <property type="match status" value="1"/>
</dbReference>
<dbReference type="Proteomes" id="UP000886787">
    <property type="component" value="Unassembled WGS sequence"/>
</dbReference>
<dbReference type="SUPFAM" id="SSF89447">
    <property type="entry name" value="AbrB/MazE/MraZ-like"/>
    <property type="match status" value="1"/>
</dbReference>
<dbReference type="InterPro" id="IPR035642">
    <property type="entry name" value="MraZ_N"/>
</dbReference>
<dbReference type="InterPro" id="IPR038619">
    <property type="entry name" value="MraZ_sf"/>
</dbReference>
<evidence type="ECO:0000256" key="1">
    <source>
        <dbReference type="ARBA" id="ARBA00013860"/>
    </source>
</evidence>
<evidence type="ECO:0000256" key="5">
    <source>
        <dbReference type="ARBA" id="ARBA00023125"/>
    </source>
</evidence>
<dbReference type="GO" id="GO:0009295">
    <property type="term" value="C:nucleoid"/>
    <property type="evidence" value="ECO:0007669"/>
    <property type="project" value="UniProtKB-SubCell"/>
</dbReference>
<evidence type="ECO:0000313" key="10">
    <source>
        <dbReference type="Proteomes" id="UP000886787"/>
    </source>
</evidence>
<evidence type="ECO:0000256" key="6">
    <source>
        <dbReference type="ARBA" id="ARBA00023163"/>
    </source>
</evidence>
<feature type="domain" description="SpoVT-AbrB" evidence="8">
    <location>
        <begin position="81"/>
        <end position="124"/>
    </location>
</feature>
<dbReference type="GO" id="GO:2000143">
    <property type="term" value="P:negative regulation of DNA-templated transcription initiation"/>
    <property type="evidence" value="ECO:0007669"/>
    <property type="project" value="TreeGrafter"/>
</dbReference>
<sequence length="144" mass="16194">MFIGTYQHNIDAKGRIIMPAKFREELGEAFYVTKGIHTGPEEGKGCLQVLSLAKWEEFLAKISALPVSKATGLYRYFCAGADVSEPNAQGRILIPDHLRQHACLEKEAVIIGCGTRVEIWNRENWENYLDRQAGEDIVALLEMI</sequence>
<accession>A0A9D1CUQ4</accession>
<dbReference type="PANTHER" id="PTHR34701:SF1">
    <property type="entry name" value="TRANSCRIPTIONAL REGULATOR MRAZ"/>
    <property type="match status" value="1"/>
</dbReference>
<dbReference type="InterPro" id="IPR007159">
    <property type="entry name" value="SpoVT-AbrB_dom"/>
</dbReference>
<dbReference type="Gene3D" id="3.40.1550.20">
    <property type="entry name" value="Transcriptional regulator MraZ domain"/>
    <property type="match status" value="1"/>
</dbReference>
<dbReference type="CDD" id="cd16321">
    <property type="entry name" value="MraZ_C"/>
    <property type="match status" value="1"/>
</dbReference>
<evidence type="ECO:0000313" key="9">
    <source>
        <dbReference type="EMBL" id="HIQ81172.1"/>
    </source>
</evidence>
<evidence type="ECO:0000256" key="7">
    <source>
        <dbReference type="HAMAP-Rule" id="MF_01008"/>
    </source>
</evidence>
<name>A0A9D1CUQ4_9FIRM</name>
<organism evidence="9 10">
    <name type="scientific">Candidatus Scatavimonas merdigallinarum</name>
    <dbReference type="NCBI Taxonomy" id="2840914"/>
    <lineage>
        <taxon>Bacteria</taxon>
        <taxon>Bacillati</taxon>
        <taxon>Bacillota</taxon>
        <taxon>Clostridia</taxon>
        <taxon>Eubacteriales</taxon>
        <taxon>Oscillospiraceae</taxon>
        <taxon>Oscillospiraceae incertae sedis</taxon>
        <taxon>Candidatus Scatavimonas</taxon>
    </lineage>
</organism>
<comment type="subunit">
    <text evidence="7">Forms oligomers.</text>
</comment>
<dbReference type="EMBL" id="DVFW01000042">
    <property type="protein sequence ID" value="HIQ81172.1"/>
    <property type="molecule type" value="Genomic_DNA"/>
</dbReference>
<keyword evidence="6 7" id="KW-0804">Transcription</keyword>
<evidence type="ECO:0000256" key="3">
    <source>
        <dbReference type="ARBA" id="ARBA00022737"/>
    </source>
</evidence>
<proteinExistence type="inferred from homology"/>
<comment type="subcellular location">
    <subcellularLocation>
        <location evidence="7">Cytoplasm</location>
        <location evidence="7">Nucleoid</location>
    </subcellularLocation>
</comment>
<dbReference type="InterPro" id="IPR020603">
    <property type="entry name" value="MraZ_dom"/>
</dbReference>
<dbReference type="AlphaFoldDB" id="A0A9D1CUQ4"/>
<dbReference type="HAMAP" id="MF_01008">
    <property type="entry name" value="MraZ"/>
    <property type="match status" value="1"/>
</dbReference>
<protein>
    <recommendedName>
        <fullName evidence="1 7">Transcriptional regulator MraZ</fullName>
    </recommendedName>
</protein>
<evidence type="ECO:0000256" key="2">
    <source>
        <dbReference type="ARBA" id="ARBA00022490"/>
    </source>
</evidence>
<dbReference type="InterPro" id="IPR003444">
    <property type="entry name" value="MraZ"/>
</dbReference>
<dbReference type="GO" id="GO:0005737">
    <property type="term" value="C:cytoplasm"/>
    <property type="evidence" value="ECO:0007669"/>
    <property type="project" value="UniProtKB-UniRule"/>
</dbReference>
<dbReference type="NCBIfam" id="TIGR00242">
    <property type="entry name" value="division/cell wall cluster transcriptional repressor MraZ"/>
    <property type="match status" value="1"/>
</dbReference>
<gene>
    <name evidence="7 9" type="primary">mraZ</name>
    <name evidence="9" type="ORF">IAD32_07835</name>
</gene>
<comment type="caution">
    <text evidence="9">The sequence shown here is derived from an EMBL/GenBank/DDBJ whole genome shotgun (WGS) entry which is preliminary data.</text>
</comment>
<dbReference type="Pfam" id="PF02381">
    <property type="entry name" value="MraZ"/>
    <property type="match status" value="2"/>
</dbReference>
<dbReference type="InterPro" id="IPR035644">
    <property type="entry name" value="MraZ_C"/>
</dbReference>
<dbReference type="InterPro" id="IPR037914">
    <property type="entry name" value="SpoVT-AbrB_sf"/>
</dbReference>
<dbReference type="PROSITE" id="PS51740">
    <property type="entry name" value="SPOVT_ABRB"/>
    <property type="match status" value="2"/>
</dbReference>
<keyword evidence="5 7" id="KW-0238">DNA-binding</keyword>
<keyword evidence="3" id="KW-0677">Repeat</keyword>
<evidence type="ECO:0000259" key="8">
    <source>
        <dbReference type="PROSITE" id="PS51740"/>
    </source>
</evidence>
<feature type="domain" description="SpoVT-AbrB" evidence="8">
    <location>
        <begin position="5"/>
        <end position="54"/>
    </location>
</feature>
<keyword evidence="4 7" id="KW-0805">Transcription regulation</keyword>
<reference evidence="9" key="1">
    <citation type="submission" date="2020-10" db="EMBL/GenBank/DDBJ databases">
        <authorList>
            <person name="Gilroy R."/>
        </authorList>
    </citation>
    <scope>NUCLEOTIDE SEQUENCE</scope>
    <source>
        <strain evidence="9">ChiSjej1B19-3389</strain>
    </source>
</reference>
<dbReference type="GO" id="GO:0003700">
    <property type="term" value="F:DNA-binding transcription factor activity"/>
    <property type="evidence" value="ECO:0007669"/>
    <property type="project" value="UniProtKB-UniRule"/>
</dbReference>
<comment type="similarity">
    <text evidence="7">Belongs to the MraZ family.</text>
</comment>
<evidence type="ECO:0000256" key="4">
    <source>
        <dbReference type="ARBA" id="ARBA00023015"/>
    </source>
</evidence>
<keyword evidence="2 7" id="KW-0963">Cytoplasm</keyword>
<reference evidence="9" key="2">
    <citation type="journal article" date="2021" name="PeerJ">
        <title>Extensive microbial diversity within the chicken gut microbiome revealed by metagenomics and culture.</title>
        <authorList>
            <person name="Gilroy R."/>
            <person name="Ravi A."/>
            <person name="Getino M."/>
            <person name="Pursley I."/>
            <person name="Horton D.L."/>
            <person name="Alikhan N.F."/>
            <person name="Baker D."/>
            <person name="Gharbi K."/>
            <person name="Hall N."/>
            <person name="Watson M."/>
            <person name="Adriaenssens E.M."/>
            <person name="Foster-Nyarko E."/>
            <person name="Jarju S."/>
            <person name="Secka A."/>
            <person name="Antonio M."/>
            <person name="Oren A."/>
            <person name="Chaudhuri R.R."/>
            <person name="La Ragione R."/>
            <person name="Hildebrand F."/>
            <person name="Pallen M.J."/>
        </authorList>
    </citation>
    <scope>NUCLEOTIDE SEQUENCE</scope>
    <source>
        <strain evidence="9">ChiSjej1B19-3389</strain>
    </source>
</reference>